<sequence>MTKFFFILIFLFPSNYCKRLGIFFYKQPDLQFNINYINVSWDFTFLKNGTKEKPIEIIPGLEIVIMQDINQLQAQFYIHQRNTDQIPLNVNFNFCSISSKNAAGFFVRAIFELLLKSSNTSLKCPFKKGTIVNIANMDTKSLPASQMFNKNLLERATFLLKTGKKSTPFFSVTFYYTRVEVDD</sequence>
<feature type="chain" id="PRO_5039918635" description="Ganglioside GM2 activator" evidence="1">
    <location>
        <begin position="18"/>
        <end position="183"/>
    </location>
</feature>
<evidence type="ECO:0000313" key="2">
    <source>
        <dbReference type="EMBL" id="KAG5667665.1"/>
    </source>
</evidence>
<accession>A0A9J6BCR6</accession>
<feature type="signal peptide" evidence="1">
    <location>
        <begin position="1"/>
        <end position="17"/>
    </location>
</feature>
<comment type="caution">
    <text evidence="2">The sequence shown here is derived from an EMBL/GenBank/DDBJ whole genome shotgun (WGS) entry which is preliminary data.</text>
</comment>
<protein>
    <recommendedName>
        <fullName evidence="4">Ganglioside GM2 activator</fullName>
    </recommendedName>
</protein>
<evidence type="ECO:0008006" key="4">
    <source>
        <dbReference type="Google" id="ProtNLM"/>
    </source>
</evidence>
<keyword evidence="3" id="KW-1185">Reference proteome</keyword>
<reference evidence="2" key="1">
    <citation type="submission" date="2021-03" db="EMBL/GenBank/DDBJ databases">
        <title>Chromosome level genome of the anhydrobiotic midge Polypedilum vanderplanki.</title>
        <authorList>
            <person name="Yoshida Y."/>
            <person name="Kikawada T."/>
            <person name="Gusev O."/>
        </authorList>
    </citation>
    <scope>NUCLEOTIDE SEQUENCE</scope>
    <source>
        <strain evidence="2">NIAS01</strain>
        <tissue evidence="2">Whole body or cell culture</tissue>
    </source>
</reference>
<name>A0A9J6BCR6_POLVA</name>
<dbReference type="Proteomes" id="UP001107558">
    <property type="component" value="Chromosome 4"/>
</dbReference>
<evidence type="ECO:0000313" key="3">
    <source>
        <dbReference type="Proteomes" id="UP001107558"/>
    </source>
</evidence>
<dbReference type="AlphaFoldDB" id="A0A9J6BCR6"/>
<organism evidence="2 3">
    <name type="scientific">Polypedilum vanderplanki</name>
    <name type="common">Sleeping chironomid midge</name>
    <dbReference type="NCBI Taxonomy" id="319348"/>
    <lineage>
        <taxon>Eukaryota</taxon>
        <taxon>Metazoa</taxon>
        <taxon>Ecdysozoa</taxon>
        <taxon>Arthropoda</taxon>
        <taxon>Hexapoda</taxon>
        <taxon>Insecta</taxon>
        <taxon>Pterygota</taxon>
        <taxon>Neoptera</taxon>
        <taxon>Endopterygota</taxon>
        <taxon>Diptera</taxon>
        <taxon>Nematocera</taxon>
        <taxon>Chironomoidea</taxon>
        <taxon>Chironomidae</taxon>
        <taxon>Chironominae</taxon>
        <taxon>Polypedilum</taxon>
        <taxon>Polypedilum</taxon>
    </lineage>
</organism>
<gene>
    <name evidence="2" type="ORF">PVAND_015638</name>
</gene>
<evidence type="ECO:0000256" key="1">
    <source>
        <dbReference type="SAM" id="SignalP"/>
    </source>
</evidence>
<keyword evidence="1" id="KW-0732">Signal</keyword>
<dbReference type="InterPro" id="IPR010512">
    <property type="entry name" value="DUF1091"/>
</dbReference>
<dbReference type="Pfam" id="PF06477">
    <property type="entry name" value="DUF1091"/>
    <property type="match status" value="1"/>
</dbReference>
<dbReference type="EMBL" id="JADBJN010000004">
    <property type="protein sequence ID" value="KAG5667665.1"/>
    <property type="molecule type" value="Genomic_DNA"/>
</dbReference>
<proteinExistence type="predicted"/>